<keyword evidence="1" id="KW-0812">Transmembrane</keyword>
<dbReference type="AlphaFoldDB" id="A0A8R7QPD9"/>
<keyword evidence="3" id="KW-1185">Reference proteome</keyword>
<protein>
    <submittedName>
        <fullName evidence="2">Uncharacterized protein</fullName>
    </submittedName>
</protein>
<accession>A0A8R7QPD9</accession>
<evidence type="ECO:0000256" key="1">
    <source>
        <dbReference type="SAM" id="Phobius"/>
    </source>
</evidence>
<name>A0A8R7QPD9_TRIUA</name>
<proteinExistence type="predicted"/>
<keyword evidence="1" id="KW-1133">Transmembrane helix</keyword>
<feature type="transmembrane region" description="Helical" evidence="1">
    <location>
        <begin position="21"/>
        <end position="38"/>
    </location>
</feature>
<reference evidence="2" key="3">
    <citation type="submission" date="2022-06" db="UniProtKB">
        <authorList>
            <consortium name="EnsemblPlants"/>
        </authorList>
    </citation>
    <scope>IDENTIFICATION</scope>
</reference>
<evidence type="ECO:0000313" key="3">
    <source>
        <dbReference type="Proteomes" id="UP000015106"/>
    </source>
</evidence>
<reference evidence="3" key="1">
    <citation type="journal article" date="2013" name="Nature">
        <title>Draft genome of the wheat A-genome progenitor Triticum urartu.</title>
        <authorList>
            <person name="Ling H.Q."/>
            <person name="Zhao S."/>
            <person name="Liu D."/>
            <person name="Wang J."/>
            <person name="Sun H."/>
            <person name="Zhang C."/>
            <person name="Fan H."/>
            <person name="Li D."/>
            <person name="Dong L."/>
            <person name="Tao Y."/>
            <person name="Gao C."/>
            <person name="Wu H."/>
            <person name="Li Y."/>
            <person name="Cui Y."/>
            <person name="Guo X."/>
            <person name="Zheng S."/>
            <person name="Wang B."/>
            <person name="Yu K."/>
            <person name="Liang Q."/>
            <person name="Yang W."/>
            <person name="Lou X."/>
            <person name="Chen J."/>
            <person name="Feng M."/>
            <person name="Jian J."/>
            <person name="Zhang X."/>
            <person name="Luo G."/>
            <person name="Jiang Y."/>
            <person name="Liu J."/>
            <person name="Wang Z."/>
            <person name="Sha Y."/>
            <person name="Zhang B."/>
            <person name="Wu H."/>
            <person name="Tang D."/>
            <person name="Shen Q."/>
            <person name="Xue P."/>
            <person name="Zou S."/>
            <person name="Wang X."/>
            <person name="Liu X."/>
            <person name="Wang F."/>
            <person name="Yang Y."/>
            <person name="An X."/>
            <person name="Dong Z."/>
            <person name="Zhang K."/>
            <person name="Zhang X."/>
            <person name="Luo M.C."/>
            <person name="Dvorak J."/>
            <person name="Tong Y."/>
            <person name="Wang J."/>
            <person name="Yang H."/>
            <person name="Li Z."/>
            <person name="Wang D."/>
            <person name="Zhang A."/>
            <person name="Wang J."/>
        </authorList>
    </citation>
    <scope>NUCLEOTIDE SEQUENCE</scope>
    <source>
        <strain evidence="3">cv. G1812</strain>
    </source>
</reference>
<dbReference type="Proteomes" id="UP000015106">
    <property type="component" value="Chromosome 6"/>
</dbReference>
<organism evidence="2 3">
    <name type="scientific">Triticum urartu</name>
    <name type="common">Red wild einkorn</name>
    <name type="synonym">Crithodium urartu</name>
    <dbReference type="NCBI Taxonomy" id="4572"/>
    <lineage>
        <taxon>Eukaryota</taxon>
        <taxon>Viridiplantae</taxon>
        <taxon>Streptophyta</taxon>
        <taxon>Embryophyta</taxon>
        <taxon>Tracheophyta</taxon>
        <taxon>Spermatophyta</taxon>
        <taxon>Magnoliopsida</taxon>
        <taxon>Liliopsida</taxon>
        <taxon>Poales</taxon>
        <taxon>Poaceae</taxon>
        <taxon>BOP clade</taxon>
        <taxon>Pooideae</taxon>
        <taxon>Triticodae</taxon>
        <taxon>Triticeae</taxon>
        <taxon>Triticinae</taxon>
        <taxon>Triticum</taxon>
    </lineage>
</organism>
<dbReference type="Gramene" id="TuG1812G0600002321.01.T01">
    <property type="protein sequence ID" value="TuG1812G0600002321.01.T01.cds370641"/>
    <property type="gene ID" value="TuG1812G0600002321.01"/>
</dbReference>
<dbReference type="EnsemblPlants" id="TuG1812G0600002321.01.T01">
    <property type="protein sequence ID" value="TuG1812G0600002321.01.T01.cds370641"/>
    <property type="gene ID" value="TuG1812G0600002321.01"/>
</dbReference>
<evidence type="ECO:0000313" key="2">
    <source>
        <dbReference type="EnsemblPlants" id="TuG1812G0600002321.01.T01.cds370641"/>
    </source>
</evidence>
<sequence length="39" mass="4506">RTVDVWERRRGDCAGRRIRRSLIMIVFKVGVSFSIVALS</sequence>
<keyword evidence="1" id="KW-0472">Membrane</keyword>
<reference evidence="2" key="2">
    <citation type="submission" date="2018-03" db="EMBL/GenBank/DDBJ databases">
        <title>The Triticum urartu genome reveals the dynamic nature of wheat genome evolution.</title>
        <authorList>
            <person name="Ling H."/>
            <person name="Ma B."/>
            <person name="Shi X."/>
            <person name="Liu H."/>
            <person name="Dong L."/>
            <person name="Sun H."/>
            <person name="Cao Y."/>
            <person name="Gao Q."/>
            <person name="Zheng S."/>
            <person name="Li Y."/>
            <person name="Yu Y."/>
            <person name="Du H."/>
            <person name="Qi M."/>
            <person name="Li Y."/>
            <person name="Yu H."/>
            <person name="Cui Y."/>
            <person name="Wang N."/>
            <person name="Chen C."/>
            <person name="Wu H."/>
            <person name="Zhao Y."/>
            <person name="Zhang J."/>
            <person name="Li Y."/>
            <person name="Zhou W."/>
            <person name="Zhang B."/>
            <person name="Hu W."/>
            <person name="Eijk M."/>
            <person name="Tang J."/>
            <person name="Witsenboer H."/>
            <person name="Zhao S."/>
            <person name="Li Z."/>
            <person name="Zhang A."/>
            <person name="Wang D."/>
            <person name="Liang C."/>
        </authorList>
    </citation>
    <scope>NUCLEOTIDE SEQUENCE [LARGE SCALE GENOMIC DNA]</scope>
    <source>
        <strain evidence="2">cv. G1812</strain>
    </source>
</reference>